<accession>A0A918N3M8</accession>
<dbReference type="AlphaFoldDB" id="A0A918N3M8"/>
<dbReference type="EMBL" id="BMWS01000006">
    <property type="protein sequence ID" value="GGX12751.1"/>
    <property type="molecule type" value="Genomic_DNA"/>
</dbReference>
<dbReference type="Proteomes" id="UP000601108">
    <property type="component" value="Unassembled WGS sequence"/>
</dbReference>
<protein>
    <submittedName>
        <fullName evidence="1">Uncharacterized protein</fullName>
    </submittedName>
</protein>
<gene>
    <name evidence="1" type="ORF">GCM10007384_13190</name>
</gene>
<reference evidence="1 2" key="1">
    <citation type="journal article" date="2014" name="Int. J. Syst. Evol. Microbiol.">
        <title>Complete genome sequence of Corynebacterium casei LMG S-19264T (=DSM 44701T), isolated from a smear-ripened cheese.</title>
        <authorList>
            <consortium name="US DOE Joint Genome Institute (JGI-PGF)"/>
            <person name="Walter F."/>
            <person name="Albersmeier A."/>
            <person name="Kalinowski J."/>
            <person name="Ruckert C."/>
        </authorList>
    </citation>
    <scope>NUCLEOTIDE SEQUENCE [LARGE SCALE GENOMIC DNA]</scope>
    <source>
        <strain evidence="1 2">KCTC 12285</strain>
    </source>
</reference>
<comment type="caution">
    <text evidence="1">The sequence shown here is derived from an EMBL/GenBank/DDBJ whole genome shotgun (WGS) entry which is preliminary data.</text>
</comment>
<keyword evidence="2" id="KW-1185">Reference proteome</keyword>
<sequence>MLMKPDRADFCQIIKKLAKSKKMTPDRLRSFSGFESLTDDEAEKTILMMEQFCEIIFKHISSSNYEQQ</sequence>
<evidence type="ECO:0000313" key="2">
    <source>
        <dbReference type="Proteomes" id="UP000601108"/>
    </source>
</evidence>
<proteinExistence type="predicted"/>
<name>A0A918N3M8_9FLAO</name>
<evidence type="ECO:0000313" key="1">
    <source>
        <dbReference type="EMBL" id="GGX12751.1"/>
    </source>
</evidence>
<organism evidence="1 2">
    <name type="scientific">Aquimarina muelleri</name>
    <dbReference type="NCBI Taxonomy" id="279356"/>
    <lineage>
        <taxon>Bacteria</taxon>
        <taxon>Pseudomonadati</taxon>
        <taxon>Bacteroidota</taxon>
        <taxon>Flavobacteriia</taxon>
        <taxon>Flavobacteriales</taxon>
        <taxon>Flavobacteriaceae</taxon>
        <taxon>Aquimarina</taxon>
    </lineage>
</organism>